<proteinExistence type="predicted"/>
<feature type="compositionally biased region" description="Basic residues" evidence="1">
    <location>
        <begin position="129"/>
        <end position="145"/>
    </location>
</feature>
<sequence>MEDSAINLTDHGCADSWGPPASPLYPDHYAAPPPGLLPELRRLSPAPMPPPTKTSTKFKVKVPKLLAPTVKKDEPTAPTAAQRTKAPRAAKRAVAVKASRHGKARAATQPAKGPNKSAVDKPKTETKKRSSGKRPRIPGAKRGRRSGGLNIPREQLYLYHIDRLTDEEKELIYNEYTVDSNSVWKKVVGMLHEIRHQLTPAGHTLISVVITPQKKKPGSGIVTLTLDTQVLVAEGVLTWAAFKAAYMTPE</sequence>
<protein>
    <submittedName>
        <fullName evidence="2">Uncharacterized protein</fullName>
    </submittedName>
</protein>
<organism evidence="2 3">
    <name type="scientific">Chlorella vulgaris</name>
    <name type="common">Green alga</name>
    <dbReference type="NCBI Taxonomy" id="3077"/>
    <lineage>
        <taxon>Eukaryota</taxon>
        <taxon>Viridiplantae</taxon>
        <taxon>Chlorophyta</taxon>
        <taxon>core chlorophytes</taxon>
        <taxon>Trebouxiophyceae</taxon>
        <taxon>Chlorellales</taxon>
        <taxon>Chlorellaceae</taxon>
        <taxon>Chlorella clade</taxon>
        <taxon>Chlorella</taxon>
    </lineage>
</organism>
<evidence type="ECO:0000313" key="2">
    <source>
        <dbReference type="EMBL" id="KAI3423941.1"/>
    </source>
</evidence>
<reference evidence="2" key="2">
    <citation type="submission" date="2020-11" db="EMBL/GenBank/DDBJ databases">
        <authorList>
            <person name="Cecchin M."/>
            <person name="Marcolungo L."/>
            <person name="Rossato M."/>
            <person name="Girolomoni L."/>
            <person name="Cosentino E."/>
            <person name="Cuine S."/>
            <person name="Li-Beisson Y."/>
            <person name="Delledonne M."/>
            <person name="Ballottari M."/>
        </authorList>
    </citation>
    <scope>NUCLEOTIDE SEQUENCE</scope>
    <source>
        <strain evidence="2">211/11P</strain>
        <tissue evidence="2">Whole cell</tissue>
    </source>
</reference>
<accession>A0A9D4TF28</accession>
<evidence type="ECO:0000256" key="1">
    <source>
        <dbReference type="SAM" id="MobiDB-lite"/>
    </source>
</evidence>
<evidence type="ECO:0000313" key="3">
    <source>
        <dbReference type="Proteomes" id="UP001055712"/>
    </source>
</evidence>
<dbReference type="AlphaFoldDB" id="A0A9D4TF28"/>
<dbReference type="EMBL" id="SIDB01000014">
    <property type="protein sequence ID" value="KAI3423941.1"/>
    <property type="molecule type" value="Genomic_DNA"/>
</dbReference>
<feature type="region of interest" description="Disordered" evidence="1">
    <location>
        <begin position="1"/>
        <end position="149"/>
    </location>
</feature>
<dbReference type="OrthoDB" id="10670528at2759"/>
<comment type="caution">
    <text evidence="2">The sequence shown here is derived from an EMBL/GenBank/DDBJ whole genome shotgun (WGS) entry which is preliminary data.</text>
</comment>
<keyword evidence="3" id="KW-1185">Reference proteome</keyword>
<name>A0A9D4TF28_CHLVU</name>
<gene>
    <name evidence="2" type="ORF">D9Q98_009775</name>
</gene>
<reference evidence="2" key="1">
    <citation type="journal article" date="2019" name="Plant J.">
        <title>Chlorella vulgaris genome assembly and annotation reveals the molecular basis for metabolic acclimation to high light conditions.</title>
        <authorList>
            <person name="Cecchin M."/>
            <person name="Marcolungo L."/>
            <person name="Rossato M."/>
            <person name="Girolomoni L."/>
            <person name="Cosentino E."/>
            <person name="Cuine S."/>
            <person name="Li-Beisson Y."/>
            <person name="Delledonne M."/>
            <person name="Ballottari M."/>
        </authorList>
    </citation>
    <scope>NUCLEOTIDE SEQUENCE</scope>
    <source>
        <strain evidence="2">211/11P</strain>
    </source>
</reference>
<dbReference type="Proteomes" id="UP001055712">
    <property type="component" value="Unassembled WGS sequence"/>
</dbReference>
<feature type="compositionally biased region" description="Basic and acidic residues" evidence="1">
    <location>
        <begin position="118"/>
        <end position="128"/>
    </location>
</feature>